<dbReference type="PANTHER" id="PTHR48098:SF1">
    <property type="entry name" value="DIACYLGLYCEROL ACYLTRANSFERASE_MYCOLYLTRANSFERASE AG85A"/>
    <property type="match status" value="1"/>
</dbReference>
<evidence type="ECO:0000313" key="3">
    <source>
        <dbReference type="Proteomes" id="UP000241085"/>
    </source>
</evidence>
<keyword evidence="3" id="KW-1185">Reference proteome</keyword>
<dbReference type="SUPFAM" id="SSF53474">
    <property type="entry name" value="alpha/beta-Hydrolases"/>
    <property type="match status" value="1"/>
</dbReference>
<accession>A0A2T4UT44</accession>
<dbReference type="PANTHER" id="PTHR48098">
    <property type="entry name" value="ENTEROCHELIN ESTERASE-RELATED"/>
    <property type="match status" value="1"/>
</dbReference>
<dbReference type="InterPro" id="IPR000801">
    <property type="entry name" value="Esterase-like"/>
</dbReference>
<dbReference type="GO" id="GO:0016747">
    <property type="term" value="F:acyltransferase activity, transferring groups other than amino-acyl groups"/>
    <property type="evidence" value="ECO:0007669"/>
    <property type="project" value="TreeGrafter"/>
</dbReference>
<name>A0A2T4UT44_9MICO</name>
<feature type="transmembrane region" description="Helical" evidence="1">
    <location>
        <begin position="111"/>
        <end position="131"/>
    </location>
</feature>
<dbReference type="EMBL" id="PZPL01000001">
    <property type="protein sequence ID" value="PTL72709.1"/>
    <property type="molecule type" value="Genomic_DNA"/>
</dbReference>
<organism evidence="2 3">
    <name type="scientific">Rathayibacter caricis DSM 15933</name>
    <dbReference type="NCBI Taxonomy" id="1328867"/>
    <lineage>
        <taxon>Bacteria</taxon>
        <taxon>Bacillati</taxon>
        <taxon>Actinomycetota</taxon>
        <taxon>Actinomycetes</taxon>
        <taxon>Micrococcales</taxon>
        <taxon>Microbacteriaceae</taxon>
        <taxon>Rathayibacter</taxon>
    </lineage>
</organism>
<dbReference type="InterPro" id="IPR029058">
    <property type="entry name" value="AB_hydrolase_fold"/>
</dbReference>
<feature type="transmembrane region" description="Helical" evidence="1">
    <location>
        <begin position="46"/>
        <end position="66"/>
    </location>
</feature>
<gene>
    <name evidence="2" type="ORF">C1I63_07520</name>
</gene>
<protein>
    <recommendedName>
        <fullName evidence="4">Esterase</fullName>
    </recommendedName>
</protein>
<sequence length="441" mass="44578">MNALLGLSLSSGPLVVTVYAVAALAFAALVVAYARSRPEGRVRRAAVIAAVLLVGVVGGASLAALLDGADGPLGVDLTPVTRLWTGLALGGLGVALVVLVHALRHRRVRRALASVGVAVLVVATAAMTVNLDFGQYPTLRSALGLSAYPVVGALPAVADGSRTPFSDWTAPAGMPAVGTVQSIPIPATVSGFRARDAVVYLPPAALTADPPLLPVMVMLSGQPGSPSDPLSTEKLQQALDAYAADHAGLAPIVVSPDQLGDPTANPMCVDSPLGNSATYLTVDVPAWIRAHLPVLPDPADWAIGGLSQGGTCAIQLGAAHPELFGGIIDASGELAPSLGDEATTIREGFGGSASAYEAAKPASILAAHAPYSDTVAVFGVGADDTAFRAGVQTLHAAATAAGMRTSYLEVPDSAHDATAWSAVFDEGLRVLTARWELVPAS</sequence>
<reference evidence="2 3" key="1">
    <citation type="submission" date="2018-03" db="EMBL/GenBank/DDBJ databases">
        <title>Bacteriophage NCPPB3778 and a type I-E CRISPR drive the evolution of the US Biological Select Agent, Rathayibacter toxicus.</title>
        <authorList>
            <person name="Davis E.W.II."/>
            <person name="Tabima J.F."/>
            <person name="Weisberg A.J."/>
            <person name="Dantas Lopes L."/>
            <person name="Wiseman M.S."/>
            <person name="Wiseman M.S."/>
            <person name="Pupko T."/>
            <person name="Belcher M.S."/>
            <person name="Sechler A.J."/>
            <person name="Tancos M.A."/>
            <person name="Schroeder B.K."/>
            <person name="Murray T.D."/>
            <person name="Luster D.G."/>
            <person name="Schneider W.L."/>
            <person name="Rogers E."/>
            <person name="Andreote F.D."/>
            <person name="Grunwald N.J."/>
            <person name="Putnam M.L."/>
            <person name="Chang J.H."/>
        </authorList>
    </citation>
    <scope>NUCLEOTIDE SEQUENCE [LARGE SCALE GENOMIC DNA]</scope>
    <source>
        <strain evidence="2 3">DSM 15933</strain>
    </source>
</reference>
<dbReference type="RefSeq" id="WP_107574371.1">
    <property type="nucleotide sequence ID" value="NZ_PZPL01000001.1"/>
</dbReference>
<evidence type="ECO:0008006" key="4">
    <source>
        <dbReference type="Google" id="ProtNLM"/>
    </source>
</evidence>
<proteinExistence type="predicted"/>
<evidence type="ECO:0000313" key="2">
    <source>
        <dbReference type="EMBL" id="PTL72709.1"/>
    </source>
</evidence>
<comment type="caution">
    <text evidence="2">The sequence shown here is derived from an EMBL/GenBank/DDBJ whole genome shotgun (WGS) entry which is preliminary data.</text>
</comment>
<keyword evidence="1" id="KW-0472">Membrane</keyword>
<dbReference type="InterPro" id="IPR050583">
    <property type="entry name" value="Mycobacterial_A85_antigen"/>
</dbReference>
<dbReference type="Pfam" id="PF00756">
    <property type="entry name" value="Esterase"/>
    <property type="match status" value="1"/>
</dbReference>
<feature type="transmembrane region" description="Helical" evidence="1">
    <location>
        <begin position="86"/>
        <end position="104"/>
    </location>
</feature>
<feature type="transmembrane region" description="Helical" evidence="1">
    <location>
        <begin position="12"/>
        <end position="34"/>
    </location>
</feature>
<dbReference type="Gene3D" id="3.40.50.1820">
    <property type="entry name" value="alpha/beta hydrolase"/>
    <property type="match status" value="1"/>
</dbReference>
<keyword evidence="1" id="KW-0812">Transmembrane</keyword>
<dbReference type="Proteomes" id="UP000241085">
    <property type="component" value="Unassembled WGS sequence"/>
</dbReference>
<dbReference type="AlphaFoldDB" id="A0A2T4UT44"/>
<keyword evidence="1" id="KW-1133">Transmembrane helix</keyword>
<evidence type="ECO:0000256" key="1">
    <source>
        <dbReference type="SAM" id="Phobius"/>
    </source>
</evidence>